<feature type="region of interest" description="Disordered" evidence="1">
    <location>
        <begin position="586"/>
        <end position="605"/>
    </location>
</feature>
<dbReference type="Gene3D" id="3.40.50.11530">
    <property type="match status" value="1"/>
</dbReference>
<accession>A0ABD0XWW7</accession>
<feature type="region of interest" description="Disordered" evidence="1">
    <location>
        <begin position="614"/>
        <end position="637"/>
    </location>
</feature>
<evidence type="ECO:0000256" key="3">
    <source>
        <dbReference type="SAM" id="SignalP"/>
    </source>
</evidence>
<feature type="signal peptide" evidence="3">
    <location>
        <begin position="1"/>
        <end position="27"/>
    </location>
</feature>
<evidence type="ECO:0000256" key="1">
    <source>
        <dbReference type="SAM" id="MobiDB-lite"/>
    </source>
</evidence>
<keyword evidence="2" id="KW-0472">Membrane</keyword>
<evidence type="ECO:0000256" key="2">
    <source>
        <dbReference type="SAM" id="Phobius"/>
    </source>
</evidence>
<proteinExistence type="predicted"/>
<feature type="compositionally biased region" description="Polar residues" evidence="1">
    <location>
        <begin position="614"/>
        <end position="631"/>
    </location>
</feature>
<name>A0ABD0XWW7_9HEMI</name>
<evidence type="ECO:0000313" key="5">
    <source>
        <dbReference type="Proteomes" id="UP001558652"/>
    </source>
</evidence>
<feature type="transmembrane region" description="Helical" evidence="2">
    <location>
        <begin position="350"/>
        <end position="371"/>
    </location>
</feature>
<dbReference type="AlphaFoldDB" id="A0ABD0XWW7"/>
<reference evidence="4 5" key="1">
    <citation type="submission" date="2024-07" db="EMBL/GenBank/DDBJ databases">
        <title>Chromosome-level genome assembly of the water stick insect Ranatra chinensis (Heteroptera: Nepidae).</title>
        <authorList>
            <person name="Liu X."/>
        </authorList>
    </citation>
    <scope>NUCLEOTIDE SEQUENCE [LARGE SCALE GENOMIC DNA]</scope>
    <source>
        <strain evidence="4">Cailab_2021Rc</strain>
        <tissue evidence="4">Muscle</tissue>
    </source>
</reference>
<feature type="chain" id="PRO_5044874873" description="SEFIR domain-containing protein" evidence="3">
    <location>
        <begin position="28"/>
        <end position="637"/>
    </location>
</feature>
<evidence type="ECO:0000313" key="4">
    <source>
        <dbReference type="EMBL" id="KAL1115764.1"/>
    </source>
</evidence>
<gene>
    <name evidence="4" type="ORF">AAG570_006054</name>
</gene>
<comment type="caution">
    <text evidence="4">The sequence shown here is derived from an EMBL/GenBank/DDBJ whole genome shotgun (WGS) entry which is preliminary data.</text>
</comment>
<sequence>MVIPTRSCSRAWQRSAVFLVFLLHVGCDSKYQGRCPDSALADNLRHSRPQSELCNNYTTDCSHQVAFIKLDMPAVAYSNATCLMMYLSNDSFDCSHENFRGTPSQKEEYGRMRLSSYLYKDGCHEIPNFNLTFTDIKWKRLRMRYVENSVAEQRKIALCREFKVDPFRNALPASLTLFFDCLWSTGGYDKKAYHFQYQVITPSDYTFFYDYAFFVPDHNYIDEEKTNLINWELFMVVDITDIPHYISVRVQTAPEHFNISAYKIELYRTLAETRVIRMWRPNMTSDTGGGGSGGCEVTREEIRCRYDTNFRPGIYHFTASIVHPICQSSREGCYVSKTPYITLVELPEKIGLISIVAVVILVPIFLTAYFISRRKCYSKVETPAPVGPPKMLLMYNPVSTQHVRVMMEITRYLRSCRLHAMLDQFGIPQSEHKDPVQWYREAFDEADFVGIFASPKTSAVERDAILRCTRYLHTETIAQSQLRAKLCLPGARCKFFCIALPGTSWDTLPPEAQALKRYTLPRDLDPLLVLVGLAPQCDHGAGFERALAVALAPETPITIAVPNLPPPSAITSNDEEQQPLANHNLTQHNQQQRTPPESCCPDAFSISDQDLLTSSQPYLSDTGSRTSSLDQFSLLGE</sequence>
<evidence type="ECO:0008006" key="6">
    <source>
        <dbReference type="Google" id="ProtNLM"/>
    </source>
</evidence>
<organism evidence="4 5">
    <name type="scientific">Ranatra chinensis</name>
    <dbReference type="NCBI Taxonomy" id="642074"/>
    <lineage>
        <taxon>Eukaryota</taxon>
        <taxon>Metazoa</taxon>
        <taxon>Ecdysozoa</taxon>
        <taxon>Arthropoda</taxon>
        <taxon>Hexapoda</taxon>
        <taxon>Insecta</taxon>
        <taxon>Pterygota</taxon>
        <taxon>Neoptera</taxon>
        <taxon>Paraneoptera</taxon>
        <taxon>Hemiptera</taxon>
        <taxon>Heteroptera</taxon>
        <taxon>Panheteroptera</taxon>
        <taxon>Nepomorpha</taxon>
        <taxon>Nepidae</taxon>
        <taxon>Ranatrinae</taxon>
        <taxon>Ranatra</taxon>
    </lineage>
</organism>
<feature type="compositionally biased region" description="Polar residues" evidence="1">
    <location>
        <begin position="586"/>
        <end position="595"/>
    </location>
</feature>
<protein>
    <recommendedName>
        <fullName evidence="6">SEFIR domain-containing protein</fullName>
    </recommendedName>
</protein>
<dbReference type="Proteomes" id="UP001558652">
    <property type="component" value="Unassembled WGS sequence"/>
</dbReference>
<keyword evidence="5" id="KW-1185">Reference proteome</keyword>
<keyword evidence="2" id="KW-1133">Transmembrane helix</keyword>
<dbReference type="EMBL" id="JBFDAA010000019">
    <property type="protein sequence ID" value="KAL1115764.1"/>
    <property type="molecule type" value="Genomic_DNA"/>
</dbReference>
<keyword evidence="2" id="KW-0812">Transmembrane</keyword>
<keyword evidence="3" id="KW-0732">Signal</keyword>